<dbReference type="EMBL" id="JBCGBO010000025">
    <property type="protein sequence ID" value="KAK9176607.1"/>
    <property type="molecule type" value="Genomic_DNA"/>
</dbReference>
<dbReference type="PANTHER" id="PTHR44137:SF58">
    <property type="entry name" value="J DOMAIN-CONTAINING PROTEIN"/>
    <property type="match status" value="1"/>
</dbReference>
<dbReference type="InterPro" id="IPR001623">
    <property type="entry name" value="DnaJ_domain"/>
</dbReference>
<dbReference type="Pfam" id="PF00226">
    <property type="entry name" value="DnaJ"/>
    <property type="match status" value="1"/>
</dbReference>
<proteinExistence type="predicted"/>
<protein>
    <recommendedName>
        <fullName evidence="1">J domain-containing protein</fullName>
    </recommendedName>
</protein>
<evidence type="ECO:0000313" key="3">
    <source>
        <dbReference type="Proteomes" id="UP001428341"/>
    </source>
</evidence>
<reference evidence="2 3" key="1">
    <citation type="submission" date="2024-05" db="EMBL/GenBank/DDBJ databases">
        <title>Haplotype-resolved chromosome-level genome assembly of Huyou (Citrus changshanensis).</title>
        <authorList>
            <person name="Miao C."/>
            <person name="Chen W."/>
            <person name="Wu Y."/>
            <person name="Wang L."/>
            <person name="Zhao S."/>
            <person name="Grierson D."/>
            <person name="Xu C."/>
            <person name="Chen K."/>
        </authorList>
    </citation>
    <scope>NUCLEOTIDE SEQUENCE [LARGE SCALE GENOMIC DNA]</scope>
    <source>
        <strain evidence="2">01-14</strain>
        <tissue evidence="2">Leaf</tissue>
    </source>
</reference>
<feature type="domain" description="J" evidence="1">
    <location>
        <begin position="181"/>
        <end position="246"/>
    </location>
</feature>
<dbReference type="PANTHER" id="PTHR44137">
    <property type="entry name" value="BNAC03G44070D PROTEIN"/>
    <property type="match status" value="1"/>
</dbReference>
<dbReference type="InterPro" id="IPR036869">
    <property type="entry name" value="J_dom_sf"/>
</dbReference>
<evidence type="ECO:0000313" key="2">
    <source>
        <dbReference type="EMBL" id="KAK9176607.1"/>
    </source>
</evidence>
<dbReference type="Gene3D" id="1.10.287.110">
    <property type="entry name" value="DnaJ domain"/>
    <property type="match status" value="1"/>
</dbReference>
<keyword evidence="3" id="KW-1185">Reference proteome</keyword>
<dbReference type="AlphaFoldDB" id="A0AAP0LMC9"/>
<evidence type="ECO:0000259" key="1">
    <source>
        <dbReference type="PROSITE" id="PS50076"/>
    </source>
</evidence>
<dbReference type="Proteomes" id="UP001428341">
    <property type="component" value="Unassembled WGS sequence"/>
</dbReference>
<dbReference type="CDD" id="cd06257">
    <property type="entry name" value="DnaJ"/>
    <property type="match status" value="1"/>
</dbReference>
<name>A0AAP0LMC9_9ROSI</name>
<dbReference type="PROSITE" id="PS50076">
    <property type="entry name" value="DNAJ_2"/>
    <property type="match status" value="1"/>
</dbReference>
<dbReference type="SMART" id="SM00271">
    <property type="entry name" value="DnaJ"/>
    <property type="match status" value="1"/>
</dbReference>
<sequence length="273" mass="30554">MSSSSSLSSSPFNNPEAREALFSKLADKEAEASKHMAKELFKEEKIDSALYVVDRIHAENQDPDMNVVVKLENQDPEDNNDDKPKPKPTLVERFRGNTLSPAASSASSSLPSIAAEALFPKLINMEAEACRDMAEELFINKNIDAALYAIKTARLKNPNLPGLDNYLSSYMVHKVAVQTKSWYLVLGIKDHKAGEDEIRQSYEGLAQLFHPDECSSVAAETANLLINEAWEVLSNTKRRQAYDILMGYDNYNYNNSNNRSLYKELALIGRNLC</sequence>
<accession>A0AAP0LMC9</accession>
<dbReference type="SUPFAM" id="SSF46565">
    <property type="entry name" value="Chaperone J-domain"/>
    <property type="match status" value="1"/>
</dbReference>
<gene>
    <name evidence="2" type="ORF">WN944_028624</name>
</gene>
<organism evidence="2 3">
    <name type="scientific">Citrus x changshan-huyou</name>
    <dbReference type="NCBI Taxonomy" id="2935761"/>
    <lineage>
        <taxon>Eukaryota</taxon>
        <taxon>Viridiplantae</taxon>
        <taxon>Streptophyta</taxon>
        <taxon>Embryophyta</taxon>
        <taxon>Tracheophyta</taxon>
        <taxon>Spermatophyta</taxon>
        <taxon>Magnoliopsida</taxon>
        <taxon>eudicotyledons</taxon>
        <taxon>Gunneridae</taxon>
        <taxon>Pentapetalae</taxon>
        <taxon>rosids</taxon>
        <taxon>malvids</taxon>
        <taxon>Sapindales</taxon>
        <taxon>Rutaceae</taxon>
        <taxon>Aurantioideae</taxon>
        <taxon>Citrus</taxon>
    </lineage>
</organism>
<comment type="caution">
    <text evidence="2">The sequence shown here is derived from an EMBL/GenBank/DDBJ whole genome shotgun (WGS) entry which is preliminary data.</text>
</comment>